<reference evidence="1 2" key="1">
    <citation type="submission" date="2006-02" db="EMBL/GenBank/DDBJ databases">
        <authorList>
            <person name="Waterbury J."/>
            <person name="Ferriera S."/>
            <person name="Johnson J."/>
            <person name="Kravitz S."/>
            <person name="Halpern A."/>
            <person name="Remington K."/>
            <person name="Beeson K."/>
            <person name="Tran B."/>
            <person name="Rogers Y.-H."/>
            <person name="Friedman R."/>
            <person name="Venter J.C."/>
        </authorList>
    </citation>
    <scope>NUCLEOTIDE SEQUENCE [LARGE SCALE GENOMIC DNA]</scope>
    <source>
        <strain evidence="1 2">Nb-231</strain>
    </source>
</reference>
<keyword evidence="2" id="KW-1185">Reference proteome</keyword>
<comment type="caution">
    <text evidence="1">The sequence shown here is derived from an EMBL/GenBank/DDBJ whole genome shotgun (WGS) entry which is preliminary data.</text>
</comment>
<accession>A4BMZ2</accession>
<evidence type="ECO:0000313" key="1">
    <source>
        <dbReference type="EMBL" id="EAR22591.1"/>
    </source>
</evidence>
<dbReference type="STRING" id="314278.NB231_09073"/>
<proteinExistence type="predicted"/>
<dbReference type="AlphaFoldDB" id="A4BMZ2"/>
<name>A4BMZ2_9GAMM</name>
<gene>
    <name evidence="1" type="ORF">NB231_09073</name>
</gene>
<evidence type="ECO:0000313" key="2">
    <source>
        <dbReference type="Proteomes" id="UP000003374"/>
    </source>
</evidence>
<protein>
    <submittedName>
        <fullName evidence="1">Uncharacterized protein</fullName>
    </submittedName>
</protein>
<sequence>MAIPSVAIKFGNGLSRIPLGGVSGYHSQETPEVGHAVLQDPAFFRLLTRIDEELALATRFRGCRFCAGALRFSAPLSTRATVS</sequence>
<dbReference type="HOGENOM" id="CLU_2539121_0_0_6"/>
<organism evidence="1 2">
    <name type="scientific">Nitrococcus mobilis Nb-231</name>
    <dbReference type="NCBI Taxonomy" id="314278"/>
    <lineage>
        <taxon>Bacteria</taxon>
        <taxon>Pseudomonadati</taxon>
        <taxon>Pseudomonadota</taxon>
        <taxon>Gammaproteobacteria</taxon>
        <taxon>Chromatiales</taxon>
        <taxon>Ectothiorhodospiraceae</taxon>
        <taxon>Nitrococcus</taxon>
    </lineage>
</organism>
<dbReference type="Proteomes" id="UP000003374">
    <property type="component" value="Unassembled WGS sequence"/>
</dbReference>
<dbReference type="EMBL" id="AAOF01000002">
    <property type="protein sequence ID" value="EAR22591.1"/>
    <property type="molecule type" value="Genomic_DNA"/>
</dbReference>